<accession>A0ABS2CG94</accession>
<dbReference type="SUPFAM" id="SSF46894">
    <property type="entry name" value="C-terminal effector domain of the bipartite response regulators"/>
    <property type="match status" value="1"/>
</dbReference>
<dbReference type="InterPro" id="IPR000792">
    <property type="entry name" value="Tscrpt_reg_LuxR_C"/>
</dbReference>
<organism evidence="2 3">
    <name type="scientific">Phycicoccus sonneratiae</name>
    <dbReference type="NCBI Taxonomy" id="2807628"/>
    <lineage>
        <taxon>Bacteria</taxon>
        <taxon>Bacillati</taxon>
        <taxon>Actinomycetota</taxon>
        <taxon>Actinomycetes</taxon>
        <taxon>Micrococcales</taxon>
        <taxon>Intrasporangiaceae</taxon>
        <taxon>Phycicoccus</taxon>
    </lineage>
</organism>
<dbReference type="InterPro" id="IPR016032">
    <property type="entry name" value="Sig_transdc_resp-reg_C-effctor"/>
</dbReference>
<evidence type="ECO:0000313" key="2">
    <source>
        <dbReference type="EMBL" id="MBM6398898.1"/>
    </source>
</evidence>
<dbReference type="EMBL" id="JAFDVD010000002">
    <property type="protein sequence ID" value="MBM6398898.1"/>
    <property type="molecule type" value="Genomic_DNA"/>
</dbReference>
<dbReference type="RefSeq" id="WP_204129399.1">
    <property type="nucleotide sequence ID" value="NZ_JAFDVD010000002.1"/>
</dbReference>
<name>A0ABS2CG94_9MICO</name>
<proteinExistence type="predicted"/>
<dbReference type="SMART" id="SM00421">
    <property type="entry name" value="HTH_LUXR"/>
    <property type="match status" value="1"/>
</dbReference>
<dbReference type="Gene3D" id="1.10.10.10">
    <property type="entry name" value="Winged helix-like DNA-binding domain superfamily/Winged helix DNA-binding domain"/>
    <property type="match status" value="1"/>
</dbReference>
<evidence type="ECO:0000313" key="3">
    <source>
        <dbReference type="Proteomes" id="UP001430172"/>
    </source>
</evidence>
<evidence type="ECO:0000259" key="1">
    <source>
        <dbReference type="SMART" id="SM00421"/>
    </source>
</evidence>
<gene>
    <name evidence="2" type="ORF">JQN70_00695</name>
</gene>
<feature type="domain" description="HTH luxR-type" evidence="1">
    <location>
        <begin position="164"/>
        <end position="221"/>
    </location>
</feature>
<comment type="caution">
    <text evidence="2">The sequence shown here is derived from an EMBL/GenBank/DDBJ whole genome shotgun (WGS) entry which is preliminary data.</text>
</comment>
<keyword evidence="3" id="KW-1185">Reference proteome</keyword>
<dbReference type="Proteomes" id="UP001430172">
    <property type="component" value="Unassembled WGS sequence"/>
</dbReference>
<sequence length="225" mass="24228">MRPGPAYRTYLDTVPPLVDRGDPVLVPLGEGAALANSFAELEAATRHSVWAMKLQVNVSQMLVTRALDEASRARGIEERSVLSPSAARQQPLATTFEPTLRVGPSLSPLLVMDERYAVVAGSALSPDLGVGAWGTDDPDLVALACAAFIETWDSALPWREAGLREPLPDRRFRVAVHLVKGRTDREIAEELSVSTRLVSDEVRAIVGWLGARSRSHAIAMLVGAG</sequence>
<dbReference type="InterPro" id="IPR036388">
    <property type="entry name" value="WH-like_DNA-bd_sf"/>
</dbReference>
<reference evidence="2" key="1">
    <citation type="submission" date="2021-02" db="EMBL/GenBank/DDBJ databases">
        <title>Phycicoccus sp. MQZ13P-5T, whole genome shotgun sequence.</title>
        <authorList>
            <person name="Tuo L."/>
        </authorList>
    </citation>
    <scope>NUCLEOTIDE SEQUENCE</scope>
    <source>
        <strain evidence="2">MQZ13P-5</strain>
    </source>
</reference>
<protein>
    <recommendedName>
        <fullName evidence="1">HTH luxR-type domain-containing protein</fullName>
    </recommendedName>
</protein>